<dbReference type="GO" id="GO:0022857">
    <property type="term" value="F:transmembrane transporter activity"/>
    <property type="evidence" value="ECO:0007669"/>
    <property type="project" value="InterPro"/>
</dbReference>
<feature type="transmembrane region" description="Helical" evidence="6">
    <location>
        <begin position="82"/>
        <end position="101"/>
    </location>
</feature>
<evidence type="ECO:0000313" key="9">
    <source>
        <dbReference type="Proteomes" id="UP000253792"/>
    </source>
</evidence>
<dbReference type="PANTHER" id="PTHR43124:SF4">
    <property type="entry name" value="SUGAR EFFLUX TRANSPORTER"/>
    <property type="match status" value="1"/>
</dbReference>
<protein>
    <submittedName>
        <fullName evidence="8">Sugar transporter</fullName>
    </submittedName>
</protein>
<dbReference type="Pfam" id="PF07690">
    <property type="entry name" value="MFS_1"/>
    <property type="match status" value="1"/>
</dbReference>
<dbReference type="AlphaFoldDB" id="A0A369L516"/>
<feature type="transmembrane region" description="Helical" evidence="6">
    <location>
        <begin position="12"/>
        <end position="30"/>
    </location>
</feature>
<evidence type="ECO:0000313" key="8">
    <source>
        <dbReference type="EMBL" id="RDB54382.1"/>
    </source>
</evidence>
<feature type="transmembrane region" description="Helical" evidence="6">
    <location>
        <begin position="212"/>
        <end position="228"/>
    </location>
</feature>
<evidence type="ECO:0000256" key="6">
    <source>
        <dbReference type="SAM" id="Phobius"/>
    </source>
</evidence>
<reference evidence="8 9" key="1">
    <citation type="journal article" date="2018" name="Elife">
        <title>Discovery and characterization of a prevalent human gut bacterial enzyme sufficient for the inactivation of a family of plant toxins.</title>
        <authorList>
            <person name="Koppel N."/>
            <person name="Bisanz J.E."/>
            <person name="Pandelia M.E."/>
            <person name="Turnbaugh P.J."/>
            <person name="Balskus E.P."/>
        </authorList>
    </citation>
    <scope>NUCLEOTIDE SEQUENCE [LARGE SCALE GENOMIC DNA]</scope>
    <source>
        <strain evidence="9">anaerobia AP69FAA</strain>
    </source>
</reference>
<evidence type="ECO:0000259" key="7">
    <source>
        <dbReference type="PROSITE" id="PS50850"/>
    </source>
</evidence>
<dbReference type="STRING" id="1034345.GCA_000236865_00272"/>
<sequence>MTRFVDSKLTLREWLPLIGITVSAFIFNTSEFMPVGLLTGIGASFGTSEGVTGLIISVYAWAVMLLSLPLMILGSRLTFRPLMLLVIGVFCAGQALSALAPSYGLLMAARLVVACAHSVFWAIAAPVAVKVVDERHAPMAVSAVVTGSALAMVVGLPLGRMVGLCLGWRQTFGCVCAVSALVLAYLAVVFPKIPASKPFTLKQLPGILRNKVLMGIFLVTALYAMGYYTGYSYIEPFLLQVGGMDERVVTMALVAFGIAGLVGSAICSRFYRGHRWAFAVWVVAGVALALALLRPAALGVVGVFAVCMLWGIAGSGYSIVYQAEIIEFASDGEQTVAMAIFSGIFNLGIGTGSFIGGGVCTFGTIAHVGYVGASIALLALLYCAFVLIKHMRAQSSK</sequence>
<evidence type="ECO:0000256" key="3">
    <source>
        <dbReference type="ARBA" id="ARBA00022692"/>
    </source>
</evidence>
<dbReference type="Gene3D" id="1.20.1250.20">
    <property type="entry name" value="MFS general substrate transporter like domains"/>
    <property type="match status" value="1"/>
</dbReference>
<feature type="transmembrane region" description="Helical" evidence="6">
    <location>
        <begin position="107"/>
        <end position="128"/>
    </location>
</feature>
<dbReference type="GO" id="GO:0005886">
    <property type="term" value="C:plasma membrane"/>
    <property type="evidence" value="ECO:0007669"/>
    <property type="project" value="UniProtKB-SubCell"/>
</dbReference>
<keyword evidence="8" id="KW-0762">Sugar transport</keyword>
<feature type="transmembrane region" description="Helical" evidence="6">
    <location>
        <begin position="170"/>
        <end position="191"/>
    </location>
</feature>
<keyword evidence="2" id="KW-1003">Cell membrane</keyword>
<dbReference type="OrthoDB" id="9814237at2"/>
<keyword evidence="8" id="KW-0813">Transport</keyword>
<keyword evidence="4 6" id="KW-1133">Transmembrane helix</keyword>
<proteinExistence type="predicted"/>
<dbReference type="InterPro" id="IPR050189">
    <property type="entry name" value="MFS_Efflux_Transporters"/>
</dbReference>
<dbReference type="RefSeq" id="WP_114621219.1">
    <property type="nucleotide sequence ID" value="NZ_PPTP01000010.1"/>
</dbReference>
<organism evidence="8 9">
    <name type="scientific">Senegalimassilia anaerobia</name>
    <dbReference type="NCBI Taxonomy" id="1473216"/>
    <lineage>
        <taxon>Bacteria</taxon>
        <taxon>Bacillati</taxon>
        <taxon>Actinomycetota</taxon>
        <taxon>Coriobacteriia</taxon>
        <taxon>Coriobacteriales</taxon>
        <taxon>Coriobacteriaceae</taxon>
        <taxon>Senegalimassilia</taxon>
    </lineage>
</organism>
<comment type="caution">
    <text evidence="8">The sequence shown here is derived from an EMBL/GenBank/DDBJ whole genome shotgun (WGS) entry which is preliminary data.</text>
</comment>
<gene>
    <name evidence="8" type="ORF">C1880_09250</name>
</gene>
<dbReference type="InterPro" id="IPR036259">
    <property type="entry name" value="MFS_trans_sf"/>
</dbReference>
<evidence type="ECO:0000256" key="2">
    <source>
        <dbReference type="ARBA" id="ARBA00022475"/>
    </source>
</evidence>
<feature type="transmembrane region" description="Helical" evidence="6">
    <location>
        <begin position="335"/>
        <end position="355"/>
    </location>
</feature>
<feature type="transmembrane region" description="Helical" evidence="6">
    <location>
        <begin position="140"/>
        <end position="158"/>
    </location>
</feature>
<feature type="transmembrane region" description="Helical" evidence="6">
    <location>
        <begin position="276"/>
        <end position="293"/>
    </location>
</feature>
<evidence type="ECO:0000256" key="4">
    <source>
        <dbReference type="ARBA" id="ARBA00022989"/>
    </source>
</evidence>
<keyword evidence="5 6" id="KW-0472">Membrane</keyword>
<feature type="domain" description="Major facilitator superfamily (MFS) profile" evidence="7">
    <location>
        <begin position="16"/>
        <end position="391"/>
    </location>
</feature>
<evidence type="ECO:0000256" key="1">
    <source>
        <dbReference type="ARBA" id="ARBA00004651"/>
    </source>
</evidence>
<dbReference type="CDD" id="cd17324">
    <property type="entry name" value="MFS_NepI_like"/>
    <property type="match status" value="1"/>
</dbReference>
<dbReference type="Proteomes" id="UP000253792">
    <property type="component" value="Unassembled WGS sequence"/>
</dbReference>
<dbReference type="SUPFAM" id="SSF103473">
    <property type="entry name" value="MFS general substrate transporter"/>
    <property type="match status" value="1"/>
</dbReference>
<dbReference type="PANTHER" id="PTHR43124">
    <property type="entry name" value="PURINE EFFLUX PUMP PBUE"/>
    <property type="match status" value="1"/>
</dbReference>
<keyword evidence="3 6" id="KW-0812">Transmembrane</keyword>
<dbReference type="EMBL" id="PPTP01000010">
    <property type="protein sequence ID" value="RDB54382.1"/>
    <property type="molecule type" value="Genomic_DNA"/>
</dbReference>
<feature type="transmembrane region" description="Helical" evidence="6">
    <location>
        <begin position="299"/>
        <end position="323"/>
    </location>
</feature>
<feature type="transmembrane region" description="Helical" evidence="6">
    <location>
        <begin position="367"/>
        <end position="388"/>
    </location>
</feature>
<comment type="subcellular location">
    <subcellularLocation>
        <location evidence="1">Cell membrane</location>
        <topology evidence="1">Multi-pass membrane protein</topology>
    </subcellularLocation>
</comment>
<dbReference type="PROSITE" id="PS50850">
    <property type="entry name" value="MFS"/>
    <property type="match status" value="1"/>
</dbReference>
<dbReference type="InterPro" id="IPR020846">
    <property type="entry name" value="MFS_dom"/>
</dbReference>
<dbReference type="InterPro" id="IPR011701">
    <property type="entry name" value="MFS"/>
</dbReference>
<name>A0A369L516_9ACTN</name>
<accession>A0A369L516</accession>
<feature type="transmembrane region" description="Helical" evidence="6">
    <location>
        <begin position="248"/>
        <end position="267"/>
    </location>
</feature>
<evidence type="ECO:0000256" key="5">
    <source>
        <dbReference type="ARBA" id="ARBA00023136"/>
    </source>
</evidence>
<feature type="transmembrane region" description="Helical" evidence="6">
    <location>
        <begin position="50"/>
        <end position="70"/>
    </location>
</feature>
<keyword evidence="9" id="KW-1185">Reference proteome</keyword>